<dbReference type="Gene3D" id="3.30.750.70">
    <property type="entry name" value="4-hydroxybutyrate coenzyme like domains"/>
    <property type="match status" value="1"/>
</dbReference>
<sequence>MRLLCLGQQQIASARWLSGLRPFDCVRTLKAPIDGKTPKRCTPDEAVQAIESGEHIFLHHAMSCPTDLVKAFGRHVERNNLSGIRASHALTCGEIPWVDEKLHDRLVNAGKADYLPVFLSQSARLYDEKALPVDTALLNVSPPDQHGYCSLGINVDLSSAAARNAKRIIASVNKTQPRTFGDSEIHISQIDALVEAETPIYELPAIESSEAEKQIGKLIAENLVEDGATLQMGIGSIPNNVLEQLKGHKDLGVHSEMVSDGIVELLQRNVINNSRKSMYPGRIVVSFAMGSRKFYELIDNNPLFLFGSAGFTNATTTIIQQSKMTAINSAIEVDFTGQVVSDTIGTHFYSGFGGQVDFINGAAIANDGLGKSIIALPSRTNRGESKIVNTLKEGAGIVTTKAHCRYVVTEYGIANLWGKSVRQRTFELINIAHPDDRESLEKEAYSRFKCMPSKD</sequence>
<dbReference type="GO" id="GO:0006083">
    <property type="term" value="P:acetate metabolic process"/>
    <property type="evidence" value="ECO:0007669"/>
    <property type="project" value="InterPro"/>
</dbReference>
<dbReference type="GO" id="GO:0005739">
    <property type="term" value="C:mitochondrion"/>
    <property type="evidence" value="ECO:0007669"/>
    <property type="project" value="TreeGrafter"/>
</dbReference>
<organism evidence="4 5">
    <name type="scientific">Globodera rostochiensis</name>
    <name type="common">Golden nematode worm</name>
    <name type="synonym">Heterodera rostochiensis</name>
    <dbReference type="NCBI Taxonomy" id="31243"/>
    <lineage>
        <taxon>Eukaryota</taxon>
        <taxon>Metazoa</taxon>
        <taxon>Ecdysozoa</taxon>
        <taxon>Nematoda</taxon>
        <taxon>Chromadorea</taxon>
        <taxon>Rhabditida</taxon>
        <taxon>Tylenchina</taxon>
        <taxon>Tylenchomorpha</taxon>
        <taxon>Tylenchoidea</taxon>
        <taxon>Heteroderidae</taxon>
        <taxon>Heteroderinae</taxon>
        <taxon>Globodera</taxon>
    </lineage>
</organism>
<evidence type="ECO:0000313" key="4">
    <source>
        <dbReference type="Proteomes" id="UP000887572"/>
    </source>
</evidence>
<dbReference type="PANTHER" id="PTHR21432">
    <property type="entry name" value="ACETYL-COA HYDROLASE-RELATED"/>
    <property type="match status" value="1"/>
</dbReference>
<dbReference type="PANTHER" id="PTHR21432:SF13">
    <property type="entry name" value="ACETYL-COA HYDROLASE"/>
    <property type="match status" value="1"/>
</dbReference>
<keyword evidence="4" id="KW-1185">Reference proteome</keyword>
<dbReference type="Gene3D" id="3.40.1080.20">
    <property type="entry name" value="Acetyl-CoA hydrolase/transferase C-terminal domain"/>
    <property type="match status" value="1"/>
</dbReference>
<dbReference type="AlphaFoldDB" id="A0A914HI83"/>
<dbReference type="Gene3D" id="3.40.1080.10">
    <property type="entry name" value="Glutaconate Coenzyme A-transferase"/>
    <property type="match status" value="1"/>
</dbReference>
<evidence type="ECO:0000259" key="3">
    <source>
        <dbReference type="Pfam" id="PF13336"/>
    </source>
</evidence>
<dbReference type="SUPFAM" id="SSF100950">
    <property type="entry name" value="NagB/RpiA/CoA transferase-like"/>
    <property type="match status" value="2"/>
</dbReference>
<name>A0A914HI83_GLORO</name>
<evidence type="ECO:0000313" key="5">
    <source>
        <dbReference type="WBParaSite" id="Gr19_v10_g17606.t1"/>
    </source>
</evidence>
<dbReference type="GO" id="GO:0008775">
    <property type="term" value="F:acetate CoA-transferase activity"/>
    <property type="evidence" value="ECO:0007669"/>
    <property type="project" value="InterPro"/>
</dbReference>
<dbReference type="InterPro" id="IPR037171">
    <property type="entry name" value="NagB/RpiA_transferase-like"/>
</dbReference>
<dbReference type="InterPro" id="IPR026888">
    <property type="entry name" value="AcetylCoA_hyd_C"/>
</dbReference>
<dbReference type="WBParaSite" id="Gr19_v10_g17606.t1">
    <property type="protein sequence ID" value="Gr19_v10_g17606.t1"/>
    <property type="gene ID" value="Gr19_v10_g17606"/>
</dbReference>
<reference evidence="5" key="1">
    <citation type="submission" date="2022-11" db="UniProtKB">
        <authorList>
            <consortium name="WormBaseParasite"/>
        </authorList>
    </citation>
    <scope>IDENTIFICATION</scope>
</reference>
<dbReference type="InterPro" id="IPR038460">
    <property type="entry name" value="AcetylCoA_hyd_C_sf"/>
</dbReference>
<dbReference type="InterPro" id="IPR003702">
    <property type="entry name" value="ActCoA_hydro_N"/>
</dbReference>
<dbReference type="Proteomes" id="UP000887572">
    <property type="component" value="Unplaced"/>
</dbReference>
<dbReference type="InterPro" id="IPR046433">
    <property type="entry name" value="ActCoA_hydro"/>
</dbReference>
<feature type="domain" description="Acetyl-CoA hydrolase/transferase C-terminal" evidence="3">
    <location>
        <begin position="290"/>
        <end position="444"/>
    </location>
</feature>
<proteinExistence type="inferred from homology"/>
<evidence type="ECO:0000256" key="1">
    <source>
        <dbReference type="ARBA" id="ARBA00009632"/>
    </source>
</evidence>
<accession>A0A914HI83</accession>
<evidence type="ECO:0000259" key="2">
    <source>
        <dbReference type="Pfam" id="PF02550"/>
    </source>
</evidence>
<dbReference type="Pfam" id="PF13336">
    <property type="entry name" value="AcetylCoA_hyd_C"/>
    <property type="match status" value="1"/>
</dbReference>
<feature type="domain" description="Acetyl-CoA hydrolase/transferase N-terminal" evidence="2">
    <location>
        <begin position="100"/>
        <end position="197"/>
    </location>
</feature>
<comment type="similarity">
    <text evidence="1">Belongs to the acetyl-CoA hydrolase/transferase family.</text>
</comment>
<dbReference type="Pfam" id="PF02550">
    <property type="entry name" value="AcetylCoA_hydro"/>
    <property type="match status" value="1"/>
</dbReference>
<protein>
    <submittedName>
        <fullName evidence="5">Acetyl-CoA hydrolase</fullName>
    </submittedName>
</protein>